<dbReference type="InterPro" id="IPR011991">
    <property type="entry name" value="ArsR-like_HTH"/>
</dbReference>
<dbReference type="InterPro" id="IPR036388">
    <property type="entry name" value="WH-like_DNA-bd_sf"/>
</dbReference>
<dbReference type="EMBL" id="FOAZ01000011">
    <property type="protein sequence ID" value="SEL64805.1"/>
    <property type="molecule type" value="Genomic_DNA"/>
</dbReference>
<evidence type="ECO:0000313" key="2">
    <source>
        <dbReference type="EMBL" id="SEL64805.1"/>
    </source>
</evidence>
<evidence type="ECO:0000313" key="3">
    <source>
        <dbReference type="Proteomes" id="UP000183015"/>
    </source>
</evidence>
<dbReference type="Proteomes" id="UP000183015">
    <property type="component" value="Unassembled WGS sequence"/>
</dbReference>
<dbReference type="CDD" id="cd00090">
    <property type="entry name" value="HTH_ARSR"/>
    <property type="match status" value="1"/>
</dbReference>
<dbReference type="RefSeq" id="WP_052438769.1">
    <property type="nucleotide sequence ID" value="NZ_BBPN01000015.1"/>
</dbReference>
<gene>
    <name evidence="2" type="ORF">SAMN05414137_11127</name>
</gene>
<dbReference type="STRING" id="235985.SAMN05414137_11127"/>
<dbReference type="GO" id="GO:0003700">
    <property type="term" value="F:DNA-binding transcription factor activity"/>
    <property type="evidence" value="ECO:0007669"/>
    <property type="project" value="InterPro"/>
</dbReference>
<proteinExistence type="predicted"/>
<reference evidence="3" key="1">
    <citation type="submission" date="2016-10" db="EMBL/GenBank/DDBJ databases">
        <authorList>
            <person name="Varghese N."/>
        </authorList>
    </citation>
    <scope>NUCLEOTIDE SEQUENCE [LARGE SCALE GENOMIC DNA]</scope>
    <source>
        <strain evidence="3">DSM 45096 / BCRC 16803 / CGMCC 4.1857 / CIP 109030 / JCM 12277 / KCTC 19219 / NBRC 100920 / 33214</strain>
    </source>
</reference>
<dbReference type="Gene3D" id="1.10.10.10">
    <property type="entry name" value="Winged helix-like DNA-binding domain superfamily/Winged helix DNA-binding domain"/>
    <property type="match status" value="1"/>
</dbReference>
<keyword evidence="3" id="KW-1185">Reference proteome</keyword>
<dbReference type="InterPro" id="IPR036390">
    <property type="entry name" value="WH_DNA-bd_sf"/>
</dbReference>
<accession>A0A1H7RXA9</accession>
<dbReference type="SMART" id="SM00418">
    <property type="entry name" value="HTH_ARSR"/>
    <property type="match status" value="1"/>
</dbReference>
<evidence type="ECO:0000259" key="1">
    <source>
        <dbReference type="SMART" id="SM00418"/>
    </source>
</evidence>
<dbReference type="InterPro" id="IPR001845">
    <property type="entry name" value="HTH_ArsR_DNA-bd_dom"/>
</dbReference>
<dbReference type="Pfam" id="PF12840">
    <property type="entry name" value="HTH_20"/>
    <property type="match status" value="1"/>
</dbReference>
<feature type="domain" description="HTH arsR-type" evidence="1">
    <location>
        <begin position="14"/>
        <end position="89"/>
    </location>
</feature>
<dbReference type="PRINTS" id="PR00778">
    <property type="entry name" value="HTHARSR"/>
</dbReference>
<dbReference type="eggNOG" id="COG0640">
    <property type="taxonomic scope" value="Bacteria"/>
</dbReference>
<protein>
    <submittedName>
        <fullName evidence="2">Helix-turn-helix domain-containing protein</fullName>
    </submittedName>
</protein>
<sequence length="198" mass="21977">MDEVQDVRIVEDVETLKALSDPLRLGILQAMSGPGGRTWTAKELARELGEPQTKLYRHLKHLEEAGLILVAETRVVSGIVEQRYTPAQRSIQLSRGFLAATAAGEDEARDVAFGIVQSALTSFERELGEALRAGRVRLDDEDQGRRPVVMIADFRIGADRVAHYLDRVRRLVDDLNAEPADPDGVPLHAILAMYRPDE</sequence>
<name>A0A1H7RXA9_STRJI</name>
<dbReference type="OrthoDB" id="3822181at2"/>
<dbReference type="SUPFAM" id="SSF46785">
    <property type="entry name" value="Winged helix' DNA-binding domain"/>
    <property type="match status" value="1"/>
</dbReference>
<dbReference type="AlphaFoldDB" id="A0A1H7RXA9"/>
<organism evidence="2 3">
    <name type="scientific">Streptacidiphilus jiangxiensis</name>
    <dbReference type="NCBI Taxonomy" id="235985"/>
    <lineage>
        <taxon>Bacteria</taxon>
        <taxon>Bacillati</taxon>
        <taxon>Actinomycetota</taxon>
        <taxon>Actinomycetes</taxon>
        <taxon>Kitasatosporales</taxon>
        <taxon>Streptomycetaceae</taxon>
        <taxon>Streptacidiphilus</taxon>
    </lineage>
</organism>